<keyword evidence="7" id="KW-0998">Cell outer membrane</keyword>
<dbReference type="Proteomes" id="UP000248857">
    <property type="component" value="Unassembled WGS sequence"/>
</dbReference>
<keyword evidence="6" id="KW-0472">Membrane</keyword>
<comment type="similarity">
    <text evidence="2">Belongs to the outer membrane factor (OMF) (TC 1.B.17) family.</text>
</comment>
<evidence type="ECO:0000256" key="3">
    <source>
        <dbReference type="ARBA" id="ARBA00022448"/>
    </source>
</evidence>
<comment type="caution">
    <text evidence="10">The sequence shown here is derived from an EMBL/GenBank/DDBJ whole genome shotgun (WGS) entry which is preliminary data.</text>
</comment>
<dbReference type="GO" id="GO:0015562">
    <property type="term" value="F:efflux transmembrane transporter activity"/>
    <property type="evidence" value="ECO:0007669"/>
    <property type="project" value="InterPro"/>
</dbReference>
<keyword evidence="4" id="KW-1134">Transmembrane beta strand</keyword>
<dbReference type="Pfam" id="PF02321">
    <property type="entry name" value="OEP"/>
    <property type="match status" value="2"/>
</dbReference>
<dbReference type="Gene3D" id="1.20.1600.10">
    <property type="entry name" value="Outer membrane efflux proteins (OEP)"/>
    <property type="match status" value="1"/>
</dbReference>
<dbReference type="InterPro" id="IPR003423">
    <property type="entry name" value="OMP_efflux"/>
</dbReference>
<dbReference type="AlphaFoldDB" id="A0A2W1JCJ8"/>
<evidence type="ECO:0000313" key="11">
    <source>
        <dbReference type="Proteomes" id="UP000248857"/>
    </source>
</evidence>
<evidence type="ECO:0000256" key="7">
    <source>
        <dbReference type="ARBA" id="ARBA00023237"/>
    </source>
</evidence>
<evidence type="ECO:0000256" key="2">
    <source>
        <dbReference type="ARBA" id="ARBA00007613"/>
    </source>
</evidence>
<dbReference type="SUPFAM" id="SSF56954">
    <property type="entry name" value="Outer membrane efflux proteins (OEP)"/>
    <property type="match status" value="1"/>
</dbReference>
<dbReference type="GO" id="GO:0009279">
    <property type="term" value="C:cell outer membrane"/>
    <property type="evidence" value="ECO:0007669"/>
    <property type="project" value="UniProtKB-SubCell"/>
</dbReference>
<evidence type="ECO:0000256" key="4">
    <source>
        <dbReference type="ARBA" id="ARBA00022452"/>
    </source>
</evidence>
<name>A0A2W1JCJ8_9CYAN</name>
<feature type="compositionally biased region" description="Pro residues" evidence="9">
    <location>
        <begin position="42"/>
        <end position="57"/>
    </location>
</feature>
<keyword evidence="11" id="KW-1185">Reference proteome</keyword>
<dbReference type="InterPro" id="IPR051906">
    <property type="entry name" value="TolC-like"/>
</dbReference>
<keyword evidence="3" id="KW-0813">Transport</keyword>
<proteinExistence type="inferred from homology"/>
<organism evidence="10 11">
    <name type="scientific">Acaryochloris thomasi RCC1774</name>
    <dbReference type="NCBI Taxonomy" id="1764569"/>
    <lineage>
        <taxon>Bacteria</taxon>
        <taxon>Bacillati</taxon>
        <taxon>Cyanobacteriota</taxon>
        <taxon>Cyanophyceae</taxon>
        <taxon>Acaryochloridales</taxon>
        <taxon>Acaryochloridaceae</taxon>
        <taxon>Acaryochloris</taxon>
        <taxon>Acaryochloris thomasi</taxon>
    </lineage>
</organism>
<dbReference type="PANTHER" id="PTHR30026:SF21">
    <property type="entry name" value="SLR1270 PROTEIN"/>
    <property type="match status" value="1"/>
</dbReference>
<dbReference type="PANTHER" id="PTHR30026">
    <property type="entry name" value="OUTER MEMBRANE PROTEIN TOLC"/>
    <property type="match status" value="1"/>
</dbReference>
<feature type="compositionally biased region" description="Polar residues" evidence="9">
    <location>
        <begin position="64"/>
        <end position="76"/>
    </location>
</feature>
<protein>
    <submittedName>
        <fullName evidence="10">Toluene efflux pump outer membrane protein TtgC</fullName>
    </submittedName>
</protein>
<reference evidence="10 11" key="1">
    <citation type="journal article" date="2018" name="Sci. Rep.">
        <title>A novel species of the marine cyanobacterium Acaryochloris with a unique pigment content and lifestyle.</title>
        <authorList>
            <person name="Partensky F."/>
            <person name="Six C."/>
            <person name="Ratin M."/>
            <person name="Garczarek L."/>
            <person name="Vaulot D."/>
            <person name="Probert I."/>
            <person name="Calteau A."/>
            <person name="Gourvil P."/>
            <person name="Marie D."/>
            <person name="Grebert T."/>
            <person name="Bouchier C."/>
            <person name="Le Panse S."/>
            <person name="Gachenot M."/>
            <person name="Rodriguez F."/>
            <person name="Garrido J.L."/>
        </authorList>
    </citation>
    <scope>NUCLEOTIDE SEQUENCE [LARGE SCALE GENOMIC DNA]</scope>
    <source>
        <strain evidence="10 11">RCC1774</strain>
    </source>
</reference>
<gene>
    <name evidence="10" type="primary">ttgC</name>
    <name evidence="10" type="ORF">C1752_06166</name>
</gene>
<sequence length="614" mass="66267">MLLKRRSLIATGLGLVLVASNGGQIRSQPSAEEAPDLFLSPEQPPDADPSRNPPPVQPEEKQPNDSFLNPQPSTDATDAPIETANPLLRINPTPDQLQLPSKADSVEIDLNQPITLEQAQELAQRNNLDLRVAELQLQQSQEALKLAKAANLPTVFAQGDVSRTDSSVFALTPRPIGVDIVAQNEVIFRTLGLFAEQQALSLQALSLDIADLQARLQQGPDQQQQITFDQQLAALQISADTAATPPAPLSVAALSPLTSFASSGQGLASNLITNSLNGTLGLTYDVFTSGGRRAIIRTARAQLRISELAVRVELEQLRLDVANDYYNLQDASALTDVARASVNNATKSLEDSQALQRAGLGTLFDVLQAGVTLADAQQDLTQGETTQRIAQRQLAQRLNVSEVATLAAADPVEAAGQWSLNLPKSIKLALQNRPELAQLLQEREVAKQQRKVALATIRPQVQAFANLDATEQLEDDLSGTFGYSLGAQVTWNFFDGGSARAQATQEDENIAIAETQFSDTKNILRFEVEQAYSSLQSNFKNISTASNTVNQAEEGLRLARLRFQAGIGTQLEITTAESDLTQARGNLVGAILDYNRALAAIQRATSYQQALEPF</sequence>
<feature type="region of interest" description="Disordered" evidence="9">
    <location>
        <begin position="26"/>
        <end position="79"/>
    </location>
</feature>
<keyword evidence="8" id="KW-0175">Coiled coil</keyword>
<evidence type="ECO:0000256" key="1">
    <source>
        <dbReference type="ARBA" id="ARBA00004442"/>
    </source>
</evidence>
<dbReference type="RefSeq" id="WP_110987965.1">
    <property type="nucleotide sequence ID" value="NZ_CAWNWM010000016.1"/>
</dbReference>
<keyword evidence="5" id="KW-0812">Transmembrane</keyword>
<evidence type="ECO:0000256" key="5">
    <source>
        <dbReference type="ARBA" id="ARBA00022692"/>
    </source>
</evidence>
<dbReference type="EMBL" id="PQWO01000016">
    <property type="protein sequence ID" value="PZD71546.1"/>
    <property type="molecule type" value="Genomic_DNA"/>
</dbReference>
<evidence type="ECO:0000256" key="8">
    <source>
        <dbReference type="SAM" id="Coils"/>
    </source>
</evidence>
<dbReference type="GO" id="GO:0015288">
    <property type="term" value="F:porin activity"/>
    <property type="evidence" value="ECO:0007669"/>
    <property type="project" value="TreeGrafter"/>
</dbReference>
<dbReference type="OrthoDB" id="501974at2"/>
<evidence type="ECO:0000313" key="10">
    <source>
        <dbReference type="EMBL" id="PZD71546.1"/>
    </source>
</evidence>
<feature type="coiled-coil region" evidence="8">
    <location>
        <begin position="116"/>
        <end position="150"/>
    </location>
</feature>
<dbReference type="GO" id="GO:1990281">
    <property type="term" value="C:efflux pump complex"/>
    <property type="evidence" value="ECO:0007669"/>
    <property type="project" value="TreeGrafter"/>
</dbReference>
<evidence type="ECO:0000256" key="9">
    <source>
        <dbReference type="SAM" id="MobiDB-lite"/>
    </source>
</evidence>
<evidence type="ECO:0000256" key="6">
    <source>
        <dbReference type="ARBA" id="ARBA00023136"/>
    </source>
</evidence>
<comment type="subcellular location">
    <subcellularLocation>
        <location evidence="1">Cell outer membrane</location>
    </subcellularLocation>
</comment>
<accession>A0A2W1JCJ8</accession>